<dbReference type="GO" id="GO:0016887">
    <property type="term" value="F:ATP hydrolysis activity"/>
    <property type="evidence" value="ECO:0007669"/>
    <property type="project" value="InterPro"/>
</dbReference>
<dbReference type="eggNOG" id="COG2274">
    <property type="taxonomic scope" value="Bacteria"/>
</dbReference>
<dbReference type="PROSITE" id="PS00211">
    <property type="entry name" value="ABC_TRANSPORTER_1"/>
    <property type="match status" value="1"/>
</dbReference>
<evidence type="ECO:0000256" key="6">
    <source>
        <dbReference type="ARBA" id="ARBA00022840"/>
    </source>
</evidence>
<evidence type="ECO:0000256" key="2">
    <source>
        <dbReference type="ARBA" id="ARBA00022448"/>
    </source>
</evidence>
<dbReference type="GO" id="GO:0005886">
    <property type="term" value="C:plasma membrane"/>
    <property type="evidence" value="ECO:0007669"/>
    <property type="project" value="UniProtKB-SubCell"/>
</dbReference>
<dbReference type="SMART" id="SM00382">
    <property type="entry name" value="AAA"/>
    <property type="match status" value="1"/>
</dbReference>
<keyword evidence="6" id="KW-0067">ATP-binding</keyword>
<dbReference type="GO" id="GO:0005524">
    <property type="term" value="F:ATP binding"/>
    <property type="evidence" value="ECO:0007669"/>
    <property type="project" value="UniProtKB-KW"/>
</dbReference>
<dbReference type="InterPro" id="IPR003439">
    <property type="entry name" value="ABC_transporter-like_ATP-bd"/>
</dbReference>
<dbReference type="InterPro" id="IPR003593">
    <property type="entry name" value="AAA+_ATPase"/>
</dbReference>
<name>A0A090QGX1_9GAMM</name>
<evidence type="ECO:0000256" key="1">
    <source>
        <dbReference type="ARBA" id="ARBA00004651"/>
    </source>
</evidence>
<dbReference type="InterPro" id="IPR027417">
    <property type="entry name" value="P-loop_NTPase"/>
</dbReference>
<feature type="domain" description="ABC transporter" evidence="9">
    <location>
        <begin position="17"/>
        <end position="260"/>
    </location>
</feature>
<comment type="caution">
    <text evidence="10">The sequence shown here is derived from an EMBL/GenBank/DDBJ whole genome shotgun (WGS) entry which is preliminary data.</text>
</comment>
<accession>A0A090QGX1</accession>
<dbReference type="InterPro" id="IPR017871">
    <property type="entry name" value="ABC_transporter-like_CS"/>
</dbReference>
<dbReference type="Gene3D" id="3.40.50.300">
    <property type="entry name" value="P-loop containing nucleotide triphosphate hydrolases"/>
    <property type="match status" value="1"/>
</dbReference>
<dbReference type="STRING" id="754436.JCM19237_5084"/>
<keyword evidence="8" id="KW-0472">Membrane</keyword>
<evidence type="ECO:0000256" key="7">
    <source>
        <dbReference type="ARBA" id="ARBA00022989"/>
    </source>
</evidence>
<dbReference type="PANTHER" id="PTHR43394">
    <property type="entry name" value="ATP-DEPENDENT PERMEASE MDL1, MITOCHONDRIAL"/>
    <property type="match status" value="1"/>
</dbReference>
<protein>
    <submittedName>
        <fullName evidence="10">Type I secretion system ATPase</fullName>
    </submittedName>
</protein>
<sequence>MTPNRHYLDKPDLTGDMACEEVHFAYPAASMSLSSGTAPPRPVLNGITLSIAAGEKVAIIGKIGAGKSTLQRLLCGLYSPSSGAVRFDHTDIHQLHPLALRRQIGCMPQDVTLFYGSIRDNITLGHPQASDASIWQACEQAGVTRFTQHAPDGLDRQVGEGGLQLSGGQRQAIGLARALLRQPKILILDEPTSQMDNAAELHVKKHLMGLDNTHTVVLFTHKTSLLDAVSRIIVIDNGTVVLDGEKSSVLAQLQSGQTQTD</sequence>
<keyword evidence="2" id="KW-0813">Transport</keyword>
<keyword evidence="7" id="KW-1133">Transmembrane helix</keyword>
<evidence type="ECO:0000256" key="3">
    <source>
        <dbReference type="ARBA" id="ARBA00022475"/>
    </source>
</evidence>
<comment type="subcellular location">
    <subcellularLocation>
        <location evidence="1">Cell membrane</location>
        <topology evidence="1">Multi-pass membrane protein</topology>
    </subcellularLocation>
</comment>
<evidence type="ECO:0000313" key="10">
    <source>
        <dbReference type="EMBL" id="GAL02191.1"/>
    </source>
</evidence>
<dbReference type="SUPFAM" id="SSF52540">
    <property type="entry name" value="P-loop containing nucleoside triphosphate hydrolases"/>
    <property type="match status" value="1"/>
</dbReference>
<dbReference type="PROSITE" id="PS50893">
    <property type="entry name" value="ABC_TRANSPORTER_2"/>
    <property type="match status" value="1"/>
</dbReference>
<dbReference type="EMBL" id="BBMN01000001">
    <property type="protein sequence ID" value="GAL02191.1"/>
    <property type="molecule type" value="Genomic_DNA"/>
</dbReference>
<dbReference type="PANTHER" id="PTHR43394:SF1">
    <property type="entry name" value="ATP-BINDING CASSETTE SUB-FAMILY B MEMBER 10, MITOCHONDRIAL"/>
    <property type="match status" value="1"/>
</dbReference>
<evidence type="ECO:0000256" key="4">
    <source>
        <dbReference type="ARBA" id="ARBA00022692"/>
    </source>
</evidence>
<gene>
    <name evidence="10" type="ORF">JCM19237_5084</name>
</gene>
<evidence type="ECO:0000259" key="9">
    <source>
        <dbReference type="PROSITE" id="PS50893"/>
    </source>
</evidence>
<dbReference type="AlphaFoldDB" id="A0A090QGX1"/>
<keyword evidence="4" id="KW-0812">Transmembrane</keyword>
<organism evidence="10 11">
    <name type="scientific">Photobacterium aphoticum</name>
    <dbReference type="NCBI Taxonomy" id="754436"/>
    <lineage>
        <taxon>Bacteria</taxon>
        <taxon>Pseudomonadati</taxon>
        <taxon>Pseudomonadota</taxon>
        <taxon>Gammaproteobacteria</taxon>
        <taxon>Vibrionales</taxon>
        <taxon>Vibrionaceae</taxon>
        <taxon>Photobacterium</taxon>
    </lineage>
</organism>
<keyword evidence="3" id="KW-1003">Cell membrane</keyword>
<keyword evidence="5" id="KW-0547">Nucleotide-binding</keyword>
<proteinExistence type="predicted"/>
<evidence type="ECO:0000313" key="11">
    <source>
        <dbReference type="Proteomes" id="UP000029227"/>
    </source>
</evidence>
<dbReference type="FunFam" id="3.40.50.300:FF:000299">
    <property type="entry name" value="ABC transporter ATP-binding protein/permease"/>
    <property type="match status" value="1"/>
</dbReference>
<dbReference type="Proteomes" id="UP000029227">
    <property type="component" value="Unassembled WGS sequence"/>
</dbReference>
<dbReference type="GO" id="GO:0015421">
    <property type="term" value="F:ABC-type oligopeptide transporter activity"/>
    <property type="evidence" value="ECO:0007669"/>
    <property type="project" value="TreeGrafter"/>
</dbReference>
<dbReference type="InterPro" id="IPR039421">
    <property type="entry name" value="Type_1_exporter"/>
</dbReference>
<evidence type="ECO:0000256" key="5">
    <source>
        <dbReference type="ARBA" id="ARBA00022741"/>
    </source>
</evidence>
<evidence type="ECO:0000256" key="8">
    <source>
        <dbReference type="ARBA" id="ARBA00023136"/>
    </source>
</evidence>
<dbReference type="Pfam" id="PF00005">
    <property type="entry name" value="ABC_tran"/>
    <property type="match status" value="1"/>
</dbReference>
<reference evidence="10 11" key="1">
    <citation type="journal article" date="2014" name="Genome Announc.">
        <title>Draft Genome Sequences of Two Vibrionaceae Species, Vibrio ponticus C121 and Photobacterium aphoticum C119, Isolated as Coral Reef Microbiota.</title>
        <authorList>
            <person name="Al-saari N."/>
            <person name="Meirelles P.M."/>
            <person name="Mino S."/>
            <person name="Suda W."/>
            <person name="Oshima K."/>
            <person name="Hattori M."/>
            <person name="Ohkuma M."/>
            <person name="Thompson F.L."/>
            <person name="Gomez-Gil B."/>
            <person name="Sawabe T."/>
            <person name="Sawabe T."/>
        </authorList>
    </citation>
    <scope>NUCLEOTIDE SEQUENCE [LARGE SCALE GENOMIC DNA]</scope>
    <source>
        <strain evidence="10 11">JCM 19237</strain>
    </source>
</reference>